<comment type="subcellular location">
    <subcellularLocation>
        <location evidence="17">Cytoplasm</location>
    </subcellularLocation>
    <subcellularLocation>
        <location evidence="2">Membrane</location>
        <topology evidence="2">Multi-pass membrane protein</topology>
    </subcellularLocation>
</comment>
<dbReference type="InterPro" id="IPR000801">
    <property type="entry name" value="Esterase-like"/>
</dbReference>
<dbReference type="Pfam" id="PF04387">
    <property type="entry name" value="PTPLA"/>
    <property type="match status" value="1"/>
</dbReference>
<evidence type="ECO:0000256" key="1">
    <source>
        <dbReference type="ARBA" id="ARBA00002608"/>
    </source>
</evidence>
<dbReference type="Gene3D" id="3.40.50.1820">
    <property type="entry name" value="alpha/beta hydrolase"/>
    <property type="match status" value="1"/>
</dbReference>
<evidence type="ECO:0000256" key="7">
    <source>
        <dbReference type="ARBA" id="ARBA00022487"/>
    </source>
</evidence>
<keyword evidence="13" id="KW-0443">Lipid metabolism</keyword>
<dbReference type="EC" id="3.1.2.12" evidence="17"/>
<feature type="transmembrane region" description="Helical" evidence="18">
    <location>
        <begin position="361"/>
        <end position="388"/>
    </location>
</feature>
<evidence type="ECO:0000256" key="5">
    <source>
        <dbReference type="ARBA" id="ARBA00007811"/>
    </source>
</evidence>
<evidence type="ECO:0000256" key="6">
    <source>
        <dbReference type="ARBA" id="ARBA00016774"/>
    </source>
</evidence>
<dbReference type="InterPro" id="IPR007482">
    <property type="entry name" value="Tyr_Pase-like_PTPLA"/>
</dbReference>
<dbReference type="Proteomes" id="UP001359485">
    <property type="component" value="Unassembled WGS sequence"/>
</dbReference>
<name>A0ABR1B1X3_POLSC</name>
<evidence type="ECO:0000256" key="9">
    <source>
        <dbReference type="ARBA" id="ARBA00022692"/>
    </source>
</evidence>
<protein>
    <recommendedName>
        <fullName evidence="6 17">S-formylglutathione hydrolase</fullName>
        <ecNumber evidence="17">3.1.2.12</ecNumber>
    </recommendedName>
</protein>
<feature type="transmembrane region" description="Helical" evidence="18">
    <location>
        <begin position="412"/>
        <end position="432"/>
    </location>
</feature>
<reference evidence="19 20" key="1">
    <citation type="submission" date="2023-09" db="EMBL/GenBank/DDBJ databases">
        <title>Genomes of two closely related lineages of the louse Polyplax serrata with different host specificities.</title>
        <authorList>
            <person name="Martinu J."/>
            <person name="Tarabai H."/>
            <person name="Stefka J."/>
            <person name="Hypsa V."/>
        </authorList>
    </citation>
    <scope>NUCLEOTIDE SEQUENCE [LARGE SCALE GENOMIC DNA]</scope>
    <source>
        <strain evidence="19">98ZLc_SE</strain>
    </source>
</reference>
<evidence type="ECO:0000256" key="2">
    <source>
        <dbReference type="ARBA" id="ARBA00004141"/>
    </source>
</evidence>
<evidence type="ECO:0000256" key="13">
    <source>
        <dbReference type="ARBA" id="ARBA00023098"/>
    </source>
</evidence>
<keyword evidence="20" id="KW-1185">Reference proteome</keyword>
<evidence type="ECO:0000313" key="20">
    <source>
        <dbReference type="Proteomes" id="UP001359485"/>
    </source>
</evidence>
<keyword evidence="12 18" id="KW-1133">Transmembrane helix</keyword>
<comment type="catalytic activity">
    <reaction evidence="17">
        <text>S-formylglutathione + H2O = formate + glutathione + H(+)</text>
        <dbReference type="Rhea" id="RHEA:14961"/>
        <dbReference type="ChEBI" id="CHEBI:15377"/>
        <dbReference type="ChEBI" id="CHEBI:15378"/>
        <dbReference type="ChEBI" id="CHEBI:15740"/>
        <dbReference type="ChEBI" id="CHEBI:57688"/>
        <dbReference type="ChEBI" id="CHEBI:57925"/>
        <dbReference type="EC" id="3.1.2.12"/>
    </reaction>
</comment>
<evidence type="ECO:0000313" key="19">
    <source>
        <dbReference type="EMBL" id="KAK6633256.1"/>
    </source>
</evidence>
<keyword evidence="14 18" id="KW-0472">Membrane</keyword>
<evidence type="ECO:0000256" key="8">
    <source>
        <dbReference type="ARBA" id="ARBA00022516"/>
    </source>
</evidence>
<comment type="caution">
    <text evidence="19">The sequence shown here is derived from an EMBL/GenBank/DDBJ whole genome shotgun (WGS) entry which is preliminary data.</text>
</comment>
<comment type="pathway">
    <text evidence="3">Lipid metabolism; fatty acid biosynthesis.</text>
</comment>
<dbReference type="EMBL" id="JAWJWF010000004">
    <property type="protein sequence ID" value="KAK6633256.1"/>
    <property type="molecule type" value="Genomic_DNA"/>
</dbReference>
<comment type="function">
    <text evidence="1 17">Serine hydrolase involved in the detoxification of formaldehyde.</text>
</comment>
<evidence type="ECO:0000256" key="18">
    <source>
        <dbReference type="SAM" id="Phobius"/>
    </source>
</evidence>
<keyword evidence="11" id="KW-0276">Fatty acid metabolism</keyword>
<gene>
    <name evidence="19" type="ORF">RUM44_003857</name>
</gene>
<proteinExistence type="inferred from homology"/>
<keyword evidence="8" id="KW-0444">Lipid biosynthesis</keyword>
<comment type="similarity">
    <text evidence="5">Belongs to the very long-chain fatty acids dehydratase HACD family.</text>
</comment>
<dbReference type="PANTHER" id="PTHR10061">
    <property type="entry name" value="S-FORMYLGLUTATHIONE HYDROLASE"/>
    <property type="match status" value="1"/>
</dbReference>
<keyword evidence="10 17" id="KW-0378">Hydrolase</keyword>
<organism evidence="19 20">
    <name type="scientific">Polyplax serrata</name>
    <name type="common">Common mouse louse</name>
    <dbReference type="NCBI Taxonomy" id="468196"/>
    <lineage>
        <taxon>Eukaryota</taxon>
        <taxon>Metazoa</taxon>
        <taxon>Ecdysozoa</taxon>
        <taxon>Arthropoda</taxon>
        <taxon>Hexapoda</taxon>
        <taxon>Insecta</taxon>
        <taxon>Pterygota</taxon>
        <taxon>Neoptera</taxon>
        <taxon>Paraneoptera</taxon>
        <taxon>Psocodea</taxon>
        <taxon>Troctomorpha</taxon>
        <taxon>Phthiraptera</taxon>
        <taxon>Anoplura</taxon>
        <taxon>Polyplacidae</taxon>
        <taxon>Polyplax</taxon>
    </lineage>
</organism>
<dbReference type="NCBIfam" id="TIGR02821">
    <property type="entry name" value="fghA_ester_D"/>
    <property type="match status" value="1"/>
</dbReference>
<keyword evidence="7 17" id="KW-0719">Serine esterase</keyword>
<evidence type="ECO:0000256" key="10">
    <source>
        <dbReference type="ARBA" id="ARBA00022801"/>
    </source>
</evidence>
<comment type="similarity">
    <text evidence="4 17">Belongs to the esterase D family.</text>
</comment>
<keyword evidence="17" id="KW-0963">Cytoplasm</keyword>
<evidence type="ECO:0000256" key="4">
    <source>
        <dbReference type="ARBA" id="ARBA00005622"/>
    </source>
</evidence>
<keyword evidence="15" id="KW-0275">Fatty acid biosynthesis</keyword>
<dbReference type="Pfam" id="PF00756">
    <property type="entry name" value="Esterase"/>
    <property type="match status" value="1"/>
</dbReference>
<dbReference type="PANTHER" id="PTHR10061:SF0">
    <property type="entry name" value="S-FORMYLGLUTATHIONE HYDROLASE"/>
    <property type="match status" value="1"/>
</dbReference>
<evidence type="ECO:0000256" key="12">
    <source>
        <dbReference type="ARBA" id="ARBA00022989"/>
    </source>
</evidence>
<keyword evidence="9 18" id="KW-0812">Transmembrane</keyword>
<keyword evidence="16" id="KW-0456">Lyase</keyword>
<dbReference type="InterPro" id="IPR029058">
    <property type="entry name" value="AB_hydrolase_fold"/>
</dbReference>
<evidence type="ECO:0000256" key="16">
    <source>
        <dbReference type="ARBA" id="ARBA00023239"/>
    </source>
</evidence>
<evidence type="ECO:0000256" key="14">
    <source>
        <dbReference type="ARBA" id="ARBA00023136"/>
    </source>
</evidence>
<evidence type="ECO:0000256" key="3">
    <source>
        <dbReference type="ARBA" id="ARBA00005194"/>
    </source>
</evidence>
<dbReference type="InterPro" id="IPR014186">
    <property type="entry name" value="S-formylglutathione_hydrol"/>
</dbReference>
<sequence length="450" mass="50753">MSSLKEISSSRCFGGYQKVFSHDSIELKCPMKFSVYLPPAAEEQKVPLIYWLSGLTCTERNFIEKGGAQQYASKYGIMIVGPDTSPREVNIPGEDDSFDFGSGAGFYVDATQDPWKKNYRMYSYVTKELPQLIAENFPVIPNMQSIMGHSMGGHGALICALKNPGKYQSVSAFAPISNPMKGNWGRKALTGYLGPDTSTWSDWDTVELIGNYNGPPIELLVEQGKDDEYLDKKELLTENLLTACQKKAGEVRLVLNMRENNDNNKSVPGQLWPNVKVVVCIFQNLAFLEILHAATGLVPSNVLITTFQVLSRLMVVNGVLLSTPTGPESPGLPLCLLAWAITEIIRYLYYSLNIISKVPYFLVWCRYTFFIILYPLGVTGELLCFYWAQAYVGEHKIFTKELPNSLNFSFSYHYFLLGIMLLYLPLFPQMYLHMFTQRRKIIGGEKKKVD</sequence>
<accession>A0ABR1B1X3</accession>
<evidence type="ECO:0000256" key="15">
    <source>
        <dbReference type="ARBA" id="ARBA00023160"/>
    </source>
</evidence>
<dbReference type="SUPFAM" id="SSF53474">
    <property type="entry name" value="alpha/beta-Hydrolases"/>
    <property type="match status" value="1"/>
</dbReference>
<evidence type="ECO:0000256" key="11">
    <source>
        <dbReference type="ARBA" id="ARBA00022832"/>
    </source>
</evidence>
<feature type="transmembrane region" description="Helical" evidence="18">
    <location>
        <begin position="331"/>
        <end position="349"/>
    </location>
</feature>
<evidence type="ECO:0000256" key="17">
    <source>
        <dbReference type="RuleBase" id="RU363068"/>
    </source>
</evidence>